<keyword evidence="3" id="KW-1185">Reference proteome</keyword>
<feature type="transmembrane region" description="Helical" evidence="1">
    <location>
        <begin position="79"/>
        <end position="96"/>
    </location>
</feature>
<dbReference type="RefSeq" id="WP_029312311.1">
    <property type="nucleotide sequence ID" value="NZ_FTNE01000006.1"/>
</dbReference>
<evidence type="ECO:0000313" key="3">
    <source>
        <dbReference type="Proteomes" id="UP000186308"/>
    </source>
</evidence>
<feature type="transmembrane region" description="Helical" evidence="1">
    <location>
        <begin position="12"/>
        <end position="33"/>
    </location>
</feature>
<evidence type="ECO:0000256" key="1">
    <source>
        <dbReference type="SAM" id="Phobius"/>
    </source>
</evidence>
<organism evidence="2 3">
    <name type="scientific">Acidiphilium rubrum</name>
    <dbReference type="NCBI Taxonomy" id="526"/>
    <lineage>
        <taxon>Bacteria</taxon>
        <taxon>Pseudomonadati</taxon>
        <taxon>Pseudomonadota</taxon>
        <taxon>Alphaproteobacteria</taxon>
        <taxon>Acetobacterales</taxon>
        <taxon>Acidocellaceae</taxon>
        <taxon>Acidiphilium</taxon>
    </lineage>
</organism>
<comment type="caution">
    <text evidence="2">The sequence shown here is derived from an EMBL/GenBank/DDBJ whole genome shotgun (WGS) entry which is preliminary data.</text>
</comment>
<sequence length="131" mass="14304">MATALIKSRYAISLNIAGLMIYLTLASALWAPLGDQSLPIGAGTPIVWGLTALPVLILFLCINFVWLDLIVLRTHEERNWRRLLVWLVVMLIWFGVNRFDLAMQGTTGNASITMNSPASSSAHALSGSQPP</sequence>
<accession>A0A8G2CJJ3</accession>
<dbReference type="Proteomes" id="UP000186308">
    <property type="component" value="Unassembled WGS sequence"/>
</dbReference>
<dbReference type="AlphaFoldDB" id="A0A8G2CJJ3"/>
<gene>
    <name evidence="2" type="ORF">SAMN05421828_10619</name>
</gene>
<keyword evidence="1" id="KW-0812">Transmembrane</keyword>
<keyword evidence="1" id="KW-1133">Transmembrane helix</keyword>
<name>A0A8G2CJJ3_ACIRU</name>
<reference evidence="2 3" key="1">
    <citation type="submission" date="2017-01" db="EMBL/GenBank/DDBJ databases">
        <authorList>
            <person name="Varghese N."/>
            <person name="Submissions S."/>
        </authorList>
    </citation>
    <scope>NUCLEOTIDE SEQUENCE [LARGE SCALE GENOMIC DNA]</scope>
    <source>
        <strain evidence="2 3">ATCC 35905</strain>
    </source>
</reference>
<dbReference type="EMBL" id="FTNE01000006">
    <property type="protein sequence ID" value="SIQ53718.1"/>
    <property type="molecule type" value="Genomic_DNA"/>
</dbReference>
<protein>
    <submittedName>
        <fullName evidence="2">Uncharacterized protein</fullName>
    </submittedName>
</protein>
<feature type="transmembrane region" description="Helical" evidence="1">
    <location>
        <begin position="45"/>
        <end position="67"/>
    </location>
</feature>
<keyword evidence="1" id="KW-0472">Membrane</keyword>
<evidence type="ECO:0000313" key="2">
    <source>
        <dbReference type="EMBL" id="SIQ53718.1"/>
    </source>
</evidence>
<proteinExistence type="predicted"/>